<dbReference type="Proteomes" id="UP000009022">
    <property type="component" value="Unassembled WGS sequence"/>
</dbReference>
<dbReference type="HOGENOM" id="CLU_061495_1_0_1"/>
<dbReference type="FunFam" id="3.40.50.1970:FF:000006">
    <property type="entry name" value="Probable multifunctional protein ADE2"/>
    <property type="match status" value="1"/>
</dbReference>
<keyword evidence="5" id="KW-0547">Nucleotide-binding</keyword>
<dbReference type="GO" id="GO:0004639">
    <property type="term" value="F:phosphoribosylaminoimidazolesuccinocarboxamide synthase activity"/>
    <property type="evidence" value="ECO:0007669"/>
    <property type="project" value="InterPro"/>
</dbReference>
<keyword evidence="4" id="KW-0436">Ligase</keyword>
<evidence type="ECO:0000256" key="1">
    <source>
        <dbReference type="ARBA" id="ARBA00004672"/>
    </source>
</evidence>
<evidence type="ECO:0000256" key="5">
    <source>
        <dbReference type="ARBA" id="ARBA00022741"/>
    </source>
</evidence>
<reference evidence="10 11" key="1">
    <citation type="journal article" date="2008" name="Nature">
        <title>The Trichoplax genome and the nature of placozoans.</title>
        <authorList>
            <person name="Srivastava M."/>
            <person name="Begovic E."/>
            <person name="Chapman J."/>
            <person name="Putnam N.H."/>
            <person name="Hellsten U."/>
            <person name="Kawashima T."/>
            <person name="Kuo A."/>
            <person name="Mitros T."/>
            <person name="Salamov A."/>
            <person name="Carpenter M.L."/>
            <person name="Signorovitch A.Y."/>
            <person name="Moreno M.A."/>
            <person name="Kamm K."/>
            <person name="Grimwood J."/>
            <person name="Schmutz J."/>
            <person name="Shapiro H."/>
            <person name="Grigoriev I.V."/>
            <person name="Buss L.W."/>
            <person name="Schierwater B."/>
            <person name="Dellaporta S.L."/>
            <person name="Rokhsar D.S."/>
        </authorList>
    </citation>
    <scope>NUCLEOTIDE SEQUENCE [LARGE SCALE GENOMIC DNA]</scope>
    <source>
        <strain evidence="10 11">Grell-BS-1999</strain>
    </source>
</reference>
<dbReference type="GO" id="GO:0006189">
    <property type="term" value="P:'de novo' IMP biosynthetic process"/>
    <property type="evidence" value="ECO:0007669"/>
    <property type="project" value="UniProtKB-UniPathway"/>
</dbReference>
<protein>
    <recommendedName>
        <fullName evidence="9">PurE domain-containing protein</fullName>
    </recommendedName>
</protein>
<dbReference type="EMBL" id="DS985245">
    <property type="protein sequence ID" value="EDV25182.1"/>
    <property type="molecule type" value="Genomic_DNA"/>
</dbReference>
<gene>
    <name evidence="10" type="ORF">TRIADDRAFT_56870</name>
</gene>
<dbReference type="Pfam" id="PF00731">
    <property type="entry name" value="AIRC"/>
    <property type="match status" value="1"/>
</dbReference>
<dbReference type="CDD" id="cd01416">
    <property type="entry name" value="SAICAR_synt_Ade5"/>
    <property type="match status" value="1"/>
</dbReference>
<evidence type="ECO:0000256" key="7">
    <source>
        <dbReference type="ARBA" id="ARBA00022840"/>
    </source>
</evidence>
<dbReference type="PANTHER" id="PTHR43599">
    <property type="entry name" value="MULTIFUNCTIONAL PROTEIN ADE2"/>
    <property type="match status" value="1"/>
</dbReference>
<dbReference type="InterPro" id="IPR028923">
    <property type="entry name" value="SAICAR_synt/ADE2_N"/>
</dbReference>
<dbReference type="OrthoDB" id="9991235at2759"/>
<accession>B3RWT5</accession>
<dbReference type="FunCoup" id="B3RWT5">
    <property type="interactions" value="1409"/>
</dbReference>
<dbReference type="PROSITE" id="PS01057">
    <property type="entry name" value="SAICAR_SYNTHETASE_1"/>
    <property type="match status" value="1"/>
</dbReference>
<dbReference type="PhylomeDB" id="B3RWT5"/>
<evidence type="ECO:0000313" key="11">
    <source>
        <dbReference type="Proteomes" id="UP000009022"/>
    </source>
</evidence>
<dbReference type="Gene3D" id="3.30.200.20">
    <property type="entry name" value="Phosphorylase Kinase, domain 1"/>
    <property type="match status" value="1"/>
</dbReference>
<dbReference type="InterPro" id="IPR050089">
    <property type="entry name" value="SAICAR_synthetase"/>
</dbReference>
<dbReference type="InParanoid" id="B3RWT5"/>
<dbReference type="SMART" id="SM01001">
    <property type="entry name" value="AIRC"/>
    <property type="match status" value="1"/>
</dbReference>
<evidence type="ECO:0000313" key="10">
    <source>
        <dbReference type="EMBL" id="EDV25182.1"/>
    </source>
</evidence>
<sequence>MSSDTDTCAKKEIKIGRKIIEGKTKVVFAIDDPTSCNLVVLRSKDAITAFDGQRAHEMSFKGKYSTATTCGVFDLLQYCDVPTHYRYHYDENSFVAIFCNMIPLEVVVRRIATGSFLKRHQGVKEGYRFSPLKLEFFYKDDAQHDPLVSIEQILHMKLTAGKVVIGKDEIDIMSKVALATFEILERAWSTLNCNLIDLKVEFGVSASGTLLLADVIDNDSWRLWPSGDKRLQKDKQAYRDLKQVTDQAMEEIRGNYAWVAKKIDQLMKSPSCKVMIIMGSESDREHCMKIATTLREMHIDYQLRVSSAHKSTEELLSILASYESTEIPTVFIAVAGRSNGLGPVMAGNTTIPVINCPPIGHHDDIWSSLTLPSGLGCCTSLNTDGAALMAGQILAISNHLVWGCIRGRRLKRWLHIKKADTNSI</sequence>
<dbReference type="Gene3D" id="3.30.470.20">
    <property type="entry name" value="ATP-grasp fold, B domain"/>
    <property type="match status" value="1"/>
</dbReference>
<dbReference type="InterPro" id="IPR018236">
    <property type="entry name" value="SAICAR_synthetase_CS"/>
</dbReference>
<dbReference type="GO" id="GO:0005524">
    <property type="term" value="F:ATP binding"/>
    <property type="evidence" value="ECO:0007669"/>
    <property type="project" value="UniProtKB-KW"/>
</dbReference>
<keyword evidence="6" id="KW-0658">Purine biosynthesis</keyword>
<dbReference type="FunFam" id="3.30.470.20:FF:000020">
    <property type="entry name" value="Probable multifunctional protein ADE2"/>
    <property type="match status" value="1"/>
</dbReference>
<evidence type="ECO:0000256" key="8">
    <source>
        <dbReference type="ARBA" id="ARBA00023268"/>
    </source>
</evidence>
<dbReference type="GeneID" id="6754285"/>
<dbReference type="OMA" id="WSDEQII"/>
<evidence type="ECO:0000259" key="9">
    <source>
        <dbReference type="SMART" id="SM01001"/>
    </source>
</evidence>
<dbReference type="AlphaFoldDB" id="B3RWT5"/>
<feature type="domain" description="PurE" evidence="9">
    <location>
        <begin position="272"/>
        <end position="416"/>
    </location>
</feature>
<comment type="similarity">
    <text evidence="3">In the N-terminal section; belongs to the SAICAR synthetase family.</text>
</comment>
<organism evidence="10 11">
    <name type="scientific">Trichoplax adhaerens</name>
    <name type="common">Trichoplax reptans</name>
    <dbReference type="NCBI Taxonomy" id="10228"/>
    <lineage>
        <taxon>Eukaryota</taxon>
        <taxon>Metazoa</taxon>
        <taxon>Placozoa</taxon>
        <taxon>Uniplacotomia</taxon>
        <taxon>Trichoplacea</taxon>
        <taxon>Trichoplacidae</taxon>
        <taxon>Trichoplax</taxon>
    </lineage>
</organism>
<keyword evidence="11" id="KW-1185">Reference proteome</keyword>
<dbReference type="InterPro" id="IPR000031">
    <property type="entry name" value="PurE_dom"/>
</dbReference>
<keyword evidence="7" id="KW-0067">ATP-binding</keyword>
<evidence type="ECO:0000256" key="4">
    <source>
        <dbReference type="ARBA" id="ARBA00022598"/>
    </source>
</evidence>
<comment type="pathway">
    <text evidence="1">Purine metabolism; IMP biosynthesis via de novo pathway; 5-amino-1-(5-phospho-D-ribosyl)imidazole-4-carboxamide from 5-amino-1-(5-phospho-D-ribosyl)imidazole-4-carboxylate: step 1/2.</text>
</comment>
<name>B3RWT5_TRIAD</name>
<evidence type="ECO:0000256" key="3">
    <source>
        <dbReference type="ARBA" id="ARBA00011020"/>
    </source>
</evidence>
<comment type="pathway">
    <text evidence="2">Purine metabolism; IMP biosynthesis via de novo pathway; 5-amino-1-(5-phospho-D-ribosyl)imidazole-4-carboxylate from 5-amino-1-(5-phospho-D-ribosyl)imidazole (carboxylase route): step 1/1.</text>
</comment>
<dbReference type="PANTHER" id="PTHR43599:SF3">
    <property type="entry name" value="SI:DKEY-6E2.2"/>
    <property type="match status" value="1"/>
</dbReference>
<dbReference type="UniPathway" id="UPA00074">
    <property type="reaction ID" value="UER00130"/>
</dbReference>
<keyword evidence="8" id="KW-0511">Multifunctional enzyme</keyword>
<dbReference type="HAMAP" id="MF_00137">
    <property type="entry name" value="SAICAR_synth"/>
    <property type="match status" value="1"/>
</dbReference>
<dbReference type="SUPFAM" id="SSF52255">
    <property type="entry name" value="N5-CAIR mutase (phosphoribosylaminoimidazole carboxylase, PurE)"/>
    <property type="match status" value="1"/>
</dbReference>
<dbReference type="eggNOG" id="KOG2835">
    <property type="taxonomic scope" value="Eukaryota"/>
</dbReference>
<dbReference type="RefSeq" id="XP_002113072.1">
    <property type="nucleotide sequence ID" value="XM_002113036.1"/>
</dbReference>
<dbReference type="SUPFAM" id="SSF56104">
    <property type="entry name" value="SAICAR synthase-like"/>
    <property type="match status" value="1"/>
</dbReference>
<dbReference type="Gene3D" id="3.40.50.1970">
    <property type="match status" value="1"/>
</dbReference>
<dbReference type="Pfam" id="PF01259">
    <property type="entry name" value="SAICAR_synt"/>
    <property type="match status" value="1"/>
</dbReference>
<dbReference type="CTD" id="6754285"/>
<evidence type="ECO:0000256" key="6">
    <source>
        <dbReference type="ARBA" id="ARBA00022755"/>
    </source>
</evidence>
<dbReference type="KEGG" id="tad:TRIADDRAFT_56870"/>
<proteinExistence type="inferred from homology"/>
<dbReference type="STRING" id="10228.B3RWT5"/>
<evidence type="ECO:0000256" key="2">
    <source>
        <dbReference type="ARBA" id="ARBA00004747"/>
    </source>
</evidence>